<dbReference type="InterPro" id="IPR029052">
    <property type="entry name" value="Metallo-depent_PP-like"/>
</dbReference>
<gene>
    <name evidence="1" type="ORF">A4W93_03520</name>
</gene>
<organism evidence="1 2">
    <name type="scientific">Piscinibacter gummiphilus</name>
    <dbReference type="NCBI Taxonomy" id="946333"/>
    <lineage>
        <taxon>Bacteria</taxon>
        <taxon>Pseudomonadati</taxon>
        <taxon>Pseudomonadota</taxon>
        <taxon>Betaproteobacteria</taxon>
        <taxon>Burkholderiales</taxon>
        <taxon>Sphaerotilaceae</taxon>
        <taxon>Piscinibacter</taxon>
    </lineage>
</organism>
<dbReference type="PANTHER" id="PTHR33987:SF1">
    <property type="entry name" value="CALCINEURIN-LIKE METALLO-PHOSPHOESTERASE SUPERFAMILY PROTEIN"/>
    <property type="match status" value="1"/>
</dbReference>
<dbReference type="Proteomes" id="UP000193427">
    <property type="component" value="Chromosome"/>
</dbReference>
<accession>A0A1W6L4G1</accession>
<dbReference type="SUPFAM" id="SSF56300">
    <property type="entry name" value="Metallo-dependent phosphatases"/>
    <property type="match status" value="1"/>
</dbReference>
<reference evidence="1 2" key="1">
    <citation type="submission" date="2016-04" db="EMBL/GenBank/DDBJ databases">
        <title>Complete genome sequence of natural rubber-degrading, novel Gram-negative bacterium, Rhizobacter gummiphilus strain NS21.</title>
        <authorList>
            <person name="Tabata M."/>
            <person name="Kasai D."/>
            <person name="Fukuda M."/>
        </authorList>
    </citation>
    <scope>NUCLEOTIDE SEQUENCE [LARGE SCALE GENOMIC DNA]</scope>
    <source>
        <strain evidence="1 2">NS21</strain>
    </source>
</reference>
<proteinExistence type="predicted"/>
<dbReference type="RefSeq" id="WP_157782109.1">
    <property type="nucleotide sequence ID" value="NZ_BSPR01000002.1"/>
</dbReference>
<dbReference type="InterPro" id="IPR038607">
    <property type="entry name" value="PhoD-like_sf"/>
</dbReference>
<protein>
    <submittedName>
        <fullName evidence="1">Uncharacterized protein</fullName>
    </submittedName>
</protein>
<dbReference type="STRING" id="946333.A4W93_03520"/>
<sequence>MPDTRIAFTSCFDTTFGHEQPVWDRIRAQQPHALLLLGDSIYMDWGLETQTRVPTWKTAFLGDPVQGLAQFRQAMYARYKAQWEHPGFQALVRSVKGNVRAVRDDHDFAWNDCTAAGDPDRGRYVPPALQAVSHRLFRQFLAALVDPPEVYPSLDASDRQLATPVWQEAWAVAGVPVLMLDERSARTDLQDPAPSLLGAAQAQWLYGQVAQGDGLLIVAGSTPMRHGRDGGWEKVDPLAPVPQSWAFPEYRGFLDAAAQAGRPTLYLAGDIHRNRYGGPVEPRSPVIQVVSSGAAQPWLKNAVPIGLPFWFNKSEKFGMLHLEGLDAGLRNGTVRVDLHKEDRVDESILLPLRDGRWRSPPRGNCAYRHPEPFNGQ</sequence>
<evidence type="ECO:0000313" key="2">
    <source>
        <dbReference type="Proteomes" id="UP000193427"/>
    </source>
</evidence>
<dbReference type="EMBL" id="CP015118">
    <property type="protein sequence ID" value="ARN19060.1"/>
    <property type="molecule type" value="Genomic_DNA"/>
</dbReference>
<name>A0A1W6L4G1_9BURK</name>
<dbReference type="KEGG" id="rgu:A4W93_03520"/>
<dbReference type="Pfam" id="PF09423">
    <property type="entry name" value="PhoD"/>
    <property type="match status" value="1"/>
</dbReference>
<evidence type="ECO:0000313" key="1">
    <source>
        <dbReference type="EMBL" id="ARN19060.1"/>
    </source>
</evidence>
<dbReference type="PANTHER" id="PTHR33987">
    <property type="entry name" value="CALCINEURIN-LIKE METALLO-PHOSPHOESTERASE SUPERFAMILY PROTEIN"/>
    <property type="match status" value="1"/>
</dbReference>
<dbReference type="AlphaFoldDB" id="A0A1W6L4G1"/>
<dbReference type="InterPro" id="IPR018946">
    <property type="entry name" value="PhoD-like_MPP"/>
</dbReference>
<dbReference type="OrthoDB" id="327733at2"/>
<keyword evidence="2" id="KW-1185">Reference proteome</keyword>
<dbReference type="Gene3D" id="3.60.21.70">
    <property type="entry name" value="PhoD-like phosphatase"/>
    <property type="match status" value="1"/>
</dbReference>